<dbReference type="AlphaFoldDB" id="A0A562KCT1"/>
<dbReference type="EMBL" id="VLKK01000007">
    <property type="protein sequence ID" value="TWH93216.1"/>
    <property type="molecule type" value="Genomic_DNA"/>
</dbReference>
<comment type="caution">
    <text evidence="1">The sequence shown here is derived from an EMBL/GenBank/DDBJ whole genome shotgun (WGS) entry which is preliminary data.</text>
</comment>
<proteinExistence type="predicted"/>
<reference evidence="1 2" key="1">
    <citation type="journal article" date="2015" name="Stand. Genomic Sci.">
        <title>Genomic Encyclopedia of Bacterial and Archaeal Type Strains, Phase III: the genomes of soil and plant-associated and newly described type strains.</title>
        <authorList>
            <person name="Whitman W.B."/>
            <person name="Woyke T."/>
            <person name="Klenk H.P."/>
            <person name="Zhou Y."/>
            <person name="Lilburn T.G."/>
            <person name="Beck B.J."/>
            <person name="De Vos P."/>
            <person name="Vandamme P."/>
            <person name="Eisen J.A."/>
            <person name="Garrity G."/>
            <person name="Hugenholtz P."/>
            <person name="Kyrpides N.C."/>
        </authorList>
    </citation>
    <scope>NUCLEOTIDE SEQUENCE [LARGE SCALE GENOMIC DNA]</scope>
    <source>
        <strain evidence="1 2">CGMCC 1.7748</strain>
    </source>
</reference>
<evidence type="ECO:0000313" key="2">
    <source>
        <dbReference type="Proteomes" id="UP000316624"/>
    </source>
</evidence>
<protein>
    <submittedName>
        <fullName evidence="1">YdaS antitoxin of YdaST toxin-antitoxin system</fullName>
    </submittedName>
</protein>
<dbReference type="Proteomes" id="UP000316624">
    <property type="component" value="Unassembled WGS sequence"/>
</dbReference>
<gene>
    <name evidence="1" type="ORF">IQ35_02123</name>
</gene>
<accession>A0A562KCT1</accession>
<organism evidence="1 2">
    <name type="scientific">Sphingobium wenxiniae (strain DSM 21828 / CGMCC 1.7748 / JZ-1)</name>
    <dbReference type="NCBI Taxonomy" id="595605"/>
    <lineage>
        <taxon>Bacteria</taxon>
        <taxon>Pseudomonadati</taxon>
        <taxon>Pseudomonadota</taxon>
        <taxon>Alphaproteobacteria</taxon>
        <taxon>Sphingomonadales</taxon>
        <taxon>Sphingomonadaceae</taxon>
        <taxon>Sphingobium</taxon>
    </lineage>
</organism>
<name>A0A562KCT1_SPHWJ</name>
<dbReference type="InterPro" id="IPR010982">
    <property type="entry name" value="Lambda_DNA-bd_dom_sf"/>
</dbReference>
<keyword evidence="2" id="KW-1185">Reference proteome</keyword>
<dbReference type="Pfam" id="PF15943">
    <property type="entry name" value="YdaS_toxin"/>
    <property type="match status" value="1"/>
</dbReference>
<dbReference type="Gene3D" id="1.10.260.40">
    <property type="entry name" value="lambda repressor-like DNA-binding domains"/>
    <property type="match status" value="1"/>
</dbReference>
<dbReference type="InterPro" id="IPR031856">
    <property type="entry name" value="YdaS_toxin-like"/>
</dbReference>
<dbReference type="RefSeq" id="WP_145073389.1">
    <property type="nucleotide sequence ID" value="NZ_JACIIY010000006.1"/>
</dbReference>
<dbReference type="GO" id="GO:0003677">
    <property type="term" value="F:DNA binding"/>
    <property type="evidence" value="ECO:0007669"/>
    <property type="project" value="InterPro"/>
</dbReference>
<evidence type="ECO:0000313" key="1">
    <source>
        <dbReference type="EMBL" id="TWH93216.1"/>
    </source>
</evidence>
<sequence>MFDANHNPGWQIEAHEAFAEALRIAGGQGPLAKICPCTQGNISQLVRRGSLLPSRFVLNVEAGTGVSRHRLRPDIYPDPSPISFGGSCNAPATPFLDPSSLPVRFNPQASLNRKDHA</sequence>